<comment type="caution">
    <text evidence="8">The sequence shown here is derived from an EMBL/GenBank/DDBJ whole genome shotgun (WGS) entry which is preliminary data.</text>
</comment>
<dbReference type="RefSeq" id="WP_379928301.1">
    <property type="nucleotide sequence ID" value="NZ_JBHUMM010000007.1"/>
</dbReference>
<dbReference type="InterPro" id="IPR017941">
    <property type="entry name" value="Rieske_2Fe-2S"/>
</dbReference>
<evidence type="ECO:0000256" key="6">
    <source>
        <dbReference type="ARBA" id="ARBA00023063"/>
    </source>
</evidence>
<dbReference type="Pfam" id="PF13806">
    <property type="entry name" value="Rieske_2"/>
    <property type="match status" value="1"/>
</dbReference>
<dbReference type="NCBIfam" id="TIGR02378">
    <property type="entry name" value="nirD_assim_sml"/>
    <property type="match status" value="1"/>
</dbReference>
<keyword evidence="2" id="KW-0479">Metal-binding</keyword>
<proteinExistence type="predicted"/>
<feature type="domain" description="Rieske" evidence="7">
    <location>
        <begin position="12"/>
        <end position="108"/>
    </location>
</feature>
<dbReference type="PROSITE" id="PS51296">
    <property type="entry name" value="RIESKE"/>
    <property type="match status" value="1"/>
</dbReference>
<dbReference type="EMBL" id="JBHUMM010000007">
    <property type="protein sequence ID" value="MFD2670876.1"/>
    <property type="molecule type" value="Genomic_DNA"/>
</dbReference>
<organism evidence="8 9">
    <name type="scientific">Marinicrinis sediminis</name>
    <dbReference type="NCBI Taxonomy" id="1652465"/>
    <lineage>
        <taxon>Bacteria</taxon>
        <taxon>Bacillati</taxon>
        <taxon>Bacillota</taxon>
        <taxon>Bacilli</taxon>
        <taxon>Bacillales</taxon>
        <taxon>Paenibacillaceae</taxon>
    </lineage>
</organism>
<dbReference type="Gene3D" id="2.102.10.10">
    <property type="entry name" value="Rieske [2Fe-2S] iron-sulphur domain"/>
    <property type="match status" value="1"/>
</dbReference>
<dbReference type="PANTHER" id="PTHR21496">
    <property type="entry name" value="FERREDOXIN-RELATED"/>
    <property type="match status" value="1"/>
</dbReference>
<keyword evidence="5" id="KW-0411">Iron-sulfur</keyword>
<keyword evidence="6" id="KW-0534">Nitrate assimilation</keyword>
<keyword evidence="1" id="KW-0001">2Fe-2S</keyword>
<evidence type="ECO:0000313" key="9">
    <source>
        <dbReference type="Proteomes" id="UP001597497"/>
    </source>
</evidence>
<dbReference type="SUPFAM" id="SSF50022">
    <property type="entry name" value="ISP domain"/>
    <property type="match status" value="1"/>
</dbReference>
<reference evidence="9" key="1">
    <citation type="journal article" date="2019" name="Int. J. Syst. Evol. Microbiol.">
        <title>The Global Catalogue of Microorganisms (GCM) 10K type strain sequencing project: providing services to taxonomists for standard genome sequencing and annotation.</title>
        <authorList>
            <consortium name="The Broad Institute Genomics Platform"/>
            <consortium name="The Broad Institute Genome Sequencing Center for Infectious Disease"/>
            <person name="Wu L."/>
            <person name="Ma J."/>
        </authorList>
    </citation>
    <scope>NUCLEOTIDE SEQUENCE [LARGE SCALE GENOMIC DNA]</scope>
    <source>
        <strain evidence="9">KCTC 33676</strain>
    </source>
</reference>
<accession>A0ABW5R793</accession>
<name>A0ABW5R793_9BACL</name>
<dbReference type="InterPro" id="IPR012748">
    <property type="entry name" value="Rieske-like_NirD"/>
</dbReference>
<dbReference type="PANTHER" id="PTHR21496:SF23">
    <property type="entry name" value="3-PHENYLPROPIONATE_CINNAMIC ACID DIOXYGENASE FERREDOXIN SUBUNIT"/>
    <property type="match status" value="1"/>
</dbReference>
<evidence type="ECO:0000256" key="5">
    <source>
        <dbReference type="ARBA" id="ARBA00023014"/>
    </source>
</evidence>
<evidence type="ECO:0000256" key="4">
    <source>
        <dbReference type="ARBA" id="ARBA00023004"/>
    </source>
</evidence>
<evidence type="ECO:0000256" key="2">
    <source>
        <dbReference type="ARBA" id="ARBA00022723"/>
    </source>
</evidence>
<keyword evidence="4" id="KW-0408">Iron</keyword>
<evidence type="ECO:0000256" key="1">
    <source>
        <dbReference type="ARBA" id="ARBA00022714"/>
    </source>
</evidence>
<keyword evidence="3" id="KW-0560">Oxidoreductase</keyword>
<gene>
    <name evidence="8" type="primary">nirD</name>
    <name evidence="8" type="ORF">ACFSUC_04550</name>
</gene>
<dbReference type="InterPro" id="IPR036922">
    <property type="entry name" value="Rieske_2Fe-2S_sf"/>
</dbReference>
<dbReference type="Proteomes" id="UP001597497">
    <property type="component" value="Unassembled WGS sequence"/>
</dbReference>
<protein>
    <submittedName>
        <fullName evidence="8">Nitrite reductase small subunit NirD</fullName>
    </submittedName>
</protein>
<sequence length="111" mass="12448">MNTQVNEQMRYISLGSKHAFPKHYGKLIRAGEQEIAIFHTSDGQLYALENKSPHPKGGTLTEGIVSGHDLYCPLRDLRINLETGKVYAPDEGQVRVFPLNVKGEEVWLGLE</sequence>
<keyword evidence="9" id="KW-1185">Reference proteome</keyword>
<evidence type="ECO:0000256" key="3">
    <source>
        <dbReference type="ARBA" id="ARBA00023002"/>
    </source>
</evidence>
<evidence type="ECO:0000313" key="8">
    <source>
        <dbReference type="EMBL" id="MFD2670876.1"/>
    </source>
</evidence>
<evidence type="ECO:0000259" key="7">
    <source>
        <dbReference type="PROSITE" id="PS51296"/>
    </source>
</evidence>